<dbReference type="PATRIC" id="fig|178900.6.peg.16"/>
<comment type="subcellular location">
    <subcellularLocation>
        <location evidence="1">Cell outer membrane</location>
    </subcellularLocation>
</comment>
<comment type="caution">
    <text evidence="5">The sequence shown here is derived from an EMBL/GenBank/DDBJ whole genome shotgun (WGS) entry which is preliminary data.</text>
</comment>
<feature type="domain" description="TonB-dependent receptor-like beta-barrel" evidence="4">
    <location>
        <begin position="5"/>
        <end position="196"/>
    </location>
</feature>
<dbReference type="GO" id="GO:0009279">
    <property type="term" value="C:cell outer membrane"/>
    <property type="evidence" value="ECO:0007669"/>
    <property type="project" value="UniProtKB-SubCell"/>
</dbReference>
<evidence type="ECO:0000256" key="2">
    <source>
        <dbReference type="ARBA" id="ARBA00023136"/>
    </source>
</evidence>
<dbReference type="Proteomes" id="UP000075312">
    <property type="component" value="Unassembled WGS sequence"/>
</dbReference>
<evidence type="ECO:0000256" key="3">
    <source>
        <dbReference type="ARBA" id="ARBA00023237"/>
    </source>
</evidence>
<accession>A0A149URA8</accession>
<dbReference type="Pfam" id="PF00593">
    <property type="entry name" value="TonB_dep_Rec_b-barrel"/>
    <property type="match status" value="1"/>
</dbReference>
<dbReference type="InterPro" id="IPR000531">
    <property type="entry name" value="Beta-barrel_TonB"/>
</dbReference>
<name>A0A149URA8_9PROT</name>
<keyword evidence="3" id="KW-0998">Cell outer membrane</keyword>
<organism evidence="5 6">
    <name type="scientific">Acetobacter cerevisiae</name>
    <dbReference type="NCBI Taxonomy" id="178900"/>
    <lineage>
        <taxon>Bacteria</taxon>
        <taxon>Pseudomonadati</taxon>
        <taxon>Pseudomonadota</taxon>
        <taxon>Alphaproteobacteria</taxon>
        <taxon>Acetobacterales</taxon>
        <taxon>Acetobacteraceae</taxon>
        <taxon>Acetobacter</taxon>
    </lineage>
</organism>
<dbReference type="PANTHER" id="PTHR40980">
    <property type="entry name" value="PLUG DOMAIN-CONTAINING PROTEIN"/>
    <property type="match status" value="1"/>
</dbReference>
<evidence type="ECO:0000259" key="4">
    <source>
        <dbReference type="Pfam" id="PF00593"/>
    </source>
</evidence>
<sequence>MNCSLTRGNPNLRPRQAQNFDVSIDKFFNHGRGVFSIAYFNKIIKHDIYTTRSTELINDELTYVKQPRNANTSTLMGVEVSVVNRSIKGPWNQSFDVNASGTWMRGRMTYEGANVSYKLNQLPEQPKYIFNGSVTWHIPQIRGALKASFSYSAKYLEGLNDDPTQIYGYGSQPSLDIGAWHDITDSLRFKYEVYNLAGSHTRMYYGKNLNRLEAKENYGRGIYFEVVYN</sequence>
<evidence type="ECO:0000256" key="1">
    <source>
        <dbReference type="ARBA" id="ARBA00004442"/>
    </source>
</evidence>
<dbReference type="PANTHER" id="PTHR40980:SF4">
    <property type="entry name" value="TONB-DEPENDENT RECEPTOR-LIKE BETA-BARREL DOMAIN-CONTAINING PROTEIN"/>
    <property type="match status" value="1"/>
</dbReference>
<dbReference type="SUPFAM" id="SSF56935">
    <property type="entry name" value="Porins"/>
    <property type="match status" value="1"/>
</dbReference>
<evidence type="ECO:0000313" key="5">
    <source>
        <dbReference type="EMBL" id="KXV70448.1"/>
    </source>
</evidence>
<dbReference type="AlphaFoldDB" id="A0A149URA8"/>
<keyword evidence="2" id="KW-0472">Membrane</keyword>
<reference evidence="5 6" key="1">
    <citation type="submission" date="2015-06" db="EMBL/GenBank/DDBJ databases">
        <title>Improved classification and identification of acetic acid bacteria using matrix-assisted laser desorption/ionization time-of-flight mass spectrometry; Gluconobacter nephelii and Gluconobacter uchimurae are later heterotypic synonyms of Gluconobacter japonicus and Gluconobacter oxydans, respectively.</title>
        <authorList>
            <person name="Li L."/>
            <person name="Cleenwerck I."/>
            <person name="De Vuyst L."/>
            <person name="Vandamme P."/>
        </authorList>
    </citation>
    <scope>NUCLEOTIDE SEQUENCE [LARGE SCALE GENOMIC DNA]</scope>
    <source>
        <strain evidence="5 6">LMG 1608</strain>
    </source>
</reference>
<dbReference type="InterPro" id="IPR036942">
    <property type="entry name" value="Beta-barrel_TonB_sf"/>
</dbReference>
<gene>
    <name evidence="5" type="ORF">AD952_12885</name>
</gene>
<dbReference type="EMBL" id="LHZY01000070">
    <property type="protein sequence ID" value="KXV70448.1"/>
    <property type="molecule type" value="Genomic_DNA"/>
</dbReference>
<proteinExistence type="predicted"/>
<protein>
    <recommendedName>
        <fullName evidence="4">TonB-dependent receptor-like beta-barrel domain-containing protein</fullName>
    </recommendedName>
</protein>
<evidence type="ECO:0000313" key="6">
    <source>
        <dbReference type="Proteomes" id="UP000075312"/>
    </source>
</evidence>
<dbReference type="Gene3D" id="2.40.170.20">
    <property type="entry name" value="TonB-dependent receptor, beta-barrel domain"/>
    <property type="match status" value="1"/>
</dbReference>